<dbReference type="PANTHER" id="PTHR44329">
    <property type="entry name" value="SERINE/THREONINE-PROTEIN KINASE TNNI3K-RELATED"/>
    <property type="match status" value="1"/>
</dbReference>
<dbReference type="Pfam" id="PF00023">
    <property type="entry name" value="Ank"/>
    <property type="match status" value="1"/>
</dbReference>
<gene>
    <name evidence="4" type="ORF">FBEOM_14283</name>
</gene>
<dbReference type="PROSITE" id="PS50088">
    <property type="entry name" value="ANK_REPEAT"/>
    <property type="match status" value="2"/>
</dbReference>
<evidence type="ECO:0000259" key="3">
    <source>
        <dbReference type="PROSITE" id="PS50011"/>
    </source>
</evidence>
<name>A0A9P5DLG6_9HYPO</name>
<evidence type="ECO:0000313" key="4">
    <source>
        <dbReference type="EMBL" id="KAF4331932.1"/>
    </source>
</evidence>
<dbReference type="SUPFAM" id="SSF144232">
    <property type="entry name" value="HIT/MYND zinc finger-like"/>
    <property type="match status" value="1"/>
</dbReference>
<dbReference type="PANTHER" id="PTHR44329:SF214">
    <property type="entry name" value="PROTEIN KINASE DOMAIN-CONTAINING PROTEIN"/>
    <property type="match status" value="1"/>
</dbReference>
<dbReference type="SUPFAM" id="SSF81901">
    <property type="entry name" value="HCP-like"/>
    <property type="match status" value="1"/>
</dbReference>
<dbReference type="InterPro" id="IPR006597">
    <property type="entry name" value="Sel1-like"/>
</dbReference>
<feature type="domain" description="Protein kinase" evidence="3">
    <location>
        <begin position="77"/>
        <end position="366"/>
    </location>
</feature>
<dbReference type="PROSITE" id="PS50297">
    <property type="entry name" value="ANK_REP_REGION"/>
    <property type="match status" value="2"/>
</dbReference>
<dbReference type="InterPro" id="IPR002110">
    <property type="entry name" value="Ankyrin_rpt"/>
</dbReference>
<dbReference type="SMART" id="SM00248">
    <property type="entry name" value="ANK"/>
    <property type="match status" value="7"/>
</dbReference>
<evidence type="ECO:0000256" key="2">
    <source>
        <dbReference type="PROSITE-ProRule" id="PRU00023"/>
    </source>
</evidence>
<reference evidence="4" key="2">
    <citation type="submission" date="2020-02" db="EMBL/GenBank/DDBJ databases">
        <title>Identification and distribution of gene clusters putatively required for synthesis of sphingolipid metabolism inhibitors in phylogenetically diverse species of the filamentous fungus Fusarium.</title>
        <authorList>
            <person name="Kim H.-S."/>
            <person name="Busman M."/>
            <person name="Brown D.W."/>
            <person name="Divon H."/>
            <person name="Uhlig S."/>
            <person name="Proctor R.H."/>
        </authorList>
    </citation>
    <scope>NUCLEOTIDE SEQUENCE</scope>
    <source>
        <strain evidence="4">NRRL 25174</strain>
    </source>
</reference>
<dbReference type="OrthoDB" id="4062651at2759"/>
<evidence type="ECO:0000313" key="5">
    <source>
        <dbReference type="Proteomes" id="UP000730481"/>
    </source>
</evidence>
<dbReference type="Pfam" id="PF00069">
    <property type="entry name" value="Pkinase"/>
    <property type="match status" value="1"/>
</dbReference>
<dbReference type="Proteomes" id="UP000730481">
    <property type="component" value="Unassembled WGS sequence"/>
</dbReference>
<dbReference type="GO" id="GO:0005524">
    <property type="term" value="F:ATP binding"/>
    <property type="evidence" value="ECO:0007669"/>
    <property type="project" value="InterPro"/>
</dbReference>
<dbReference type="PROSITE" id="PS00108">
    <property type="entry name" value="PROTEIN_KINASE_ST"/>
    <property type="match status" value="1"/>
</dbReference>
<dbReference type="Gene3D" id="1.10.510.10">
    <property type="entry name" value="Transferase(Phosphotransferase) domain 1"/>
    <property type="match status" value="1"/>
</dbReference>
<dbReference type="EMBL" id="PVQB02001291">
    <property type="protein sequence ID" value="KAF4331932.1"/>
    <property type="molecule type" value="Genomic_DNA"/>
</dbReference>
<dbReference type="SUPFAM" id="SSF56112">
    <property type="entry name" value="Protein kinase-like (PK-like)"/>
    <property type="match status" value="1"/>
</dbReference>
<accession>A0A9P5DLG6</accession>
<dbReference type="PROSITE" id="PS50011">
    <property type="entry name" value="PROTEIN_KINASE_DOM"/>
    <property type="match status" value="1"/>
</dbReference>
<reference evidence="4" key="1">
    <citation type="journal article" date="2017" name="Mycologia">
        <title>Fusarium algeriense, sp. nov., a novel toxigenic crown rot pathogen of durum wheat from Algeria is nested in the Fusarium burgessii species complex.</title>
        <authorList>
            <person name="Laraba I."/>
            <person name="Keddad A."/>
            <person name="Boureghda H."/>
            <person name="Abdallah N."/>
            <person name="Vaughan M.M."/>
            <person name="Proctor R.H."/>
            <person name="Busman M."/>
            <person name="O'Donnell K."/>
        </authorList>
    </citation>
    <scope>NUCLEOTIDE SEQUENCE</scope>
    <source>
        <strain evidence="4">NRRL 25174</strain>
    </source>
</reference>
<comment type="caution">
    <text evidence="4">The sequence shown here is derived from an EMBL/GenBank/DDBJ whole genome shotgun (WGS) entry which is preliminary data.</text>
</comment>
<dbReference type="Gene3D" id="1.25.40.20">
    <property type="entry name" value="Ankyrin repeat-containing domain"/>
    <property type="match status" value="2"/>
</dbReference>
<dbReference type="InterPro" id="IPR011990">
    <property type="entry name" value="TPR-like_helical_dom_sf"/>
</dbReference>
<feature type="repeat" description="ANK" evidence="2">
    <location>
        <begin position="951"/>
        <end position="984"/>
    </location>
</feature>
<dbReference type="SUPFAM" id="SSF48403">
    <property type="entry name" value="Ankyrin repeat"/>
    <property type="match status" value="1"/>
</dbReference>
<evidence type="ECO:0000256" key="1">
    <source>
        <dbReference type="ARBA" id="ARBA00005843"/>
    </source>
</evidence>
<sequence length="1484" mass="162679">MEVNFEFERLSLGPRGMEESSSHAFVGFSIDPSVTEALCADGQAAAASSVAEQGISVESFFEECHDAGVEVFSESDFDKGPFIGSGATMLVYKAVWRDRCQKVALKYFQAPLTSKYVDPKAQSDAHRRLLEASMLEMRVLTAEAIKWHENIPKLLGVSWHRSGSTISPILIMELACEEHPTLAHFMKTPRPTSVRLELIRDVLEGLSALHAMTIVHGDIKPENILIFSSSSATGFSARLSDFGFCRPAADYKWGAGGTPYWNAPECLSGAPSALKAESFKNARDIYSFGLLICYILTGDMPFGCAATEDPTRLKLDDQATALISGSLQGDSAPFPEGLIGIVGRMVSLQPAARPLVDEIRTVLSALTSERAAAPVPQEHSSDAVRLTVSVLHARFNGAGHGVGDFGSSRTLDRALPRDFQDALYKTIIGVADTGNSQDRAVAANRLGVFLLNGFGTLKNFRPAFEWFYKAAKLGSVEAKKMVYRMERAAETLPERVKADLTRDERASWMIDIIMNQAKTSNYDRRLAPEGLDPEAVNERIRQVLVLASPYTVRHGLIRDMEHNVVRMLMLCRTFDPLAAETLKQVHAAAASVPIHAEALQCTFANDAEALVDILSNHTVPTSFLNRLVTVASDRCCNRVLKTLCVKYGADPDYIDQPSGRQLCPVLVAAMDSDLATVTTLLNCGADARPFLALAPRIISESSYGMAGVLVGLYNTETAHQLLDGLQLAMNSPANPREEMPLDNTNPPPLFKEVIFNSLEHLHSLLLWGANPNVRFNGWTAVHLAVKMLHPSALLFLLAFGADPNARCSREGYTTPLHTLSEVRIRMPEGGGKKGKMVDFLLRPYEPLPLRVGSDELLHRQALIVHILLQFGADPSLCCVDGFTPLMTSLVSPSPDATALTGVLLQSGVSLGDRSSRGESVLHLCASLCDHVHLEQFLRLGAKSIIDSKDRSGCTSLFLACLQDNSRDVVKTLLDNGADILIRGTRNMSPLDAAMLTADPGTLEEVFEHLSTLPEESMKMLCSGTSEDGRTVLHYCLSCPDISVSTNALRQLIALIPLDITKSLITRPDAKGCTPWQLACTGNRTVCETISSFVGVIKVAYDPFAGLADTILCTVEDISNSRQECLETIESNRSTRMAELEDVGLDRGLELVEASYQAELDEAIRSEGEHSREATWRMNTLGTVHERYGRLKRAQEVYYQGWKMSMRVPGPISPLTQDFASKIVRVLGDRGAENELLDVVEWHARHGADTITGGIVLHHREGHEGNTRPPLIGGVEDTTVAGLPESQVCSRKGCTKPPRIVCHGCKYASYCSENCKVQDIVDPAVQHLSVCFPTEQVGMSQAVTVQSRSLHDPGTRKIVQLVWEESPMTRRRPAPPAPAVVRVAMGKLTPRFFNKPVRFRLPPNSLMIFLKTHLYEVRYDMKSKSPWVRVNALASYVEMHAAIRPIPEAVEAAEREAGAQDGAELTIWFEVGFDFDLKGYFEGQS</sequence>
<dbReference type="InterPro" id="IPR008271">
    <property type="entry name" value="Ser/Thr_kinase_AS"/>
</dbReference>
<dbReference type="SMART" id="SM00220">
    <property type="entry name" value="S_TKc"/>
    <property type="match status" value="1"/>
</dbReference>
<dbReference type="InterPro" id="IPR011009">
    <property type="entry name" value="Kinase-like_dom_sf"/>
</dbReference>
<proteinExistence type="inferred from homology"/>
<comment type="similarity">
    <text evidence="1">Belongs to the protein kinase superfamily. TKL Ser/Thr protein kinase family.</text>
</comment>
<dbReference type="Pfam" id="PF12796">
    <property type="entry name" value="Ank_2"/>
    <property type="match status" value="1"/>
</dbReference>
<feature type="repeat" description="ANK" evidence="2">
    <location>
        <begin position="776"/>
        <end position="808"/>
    </location>
</feature>
<dbReference type="GO" id="GO:0004674">
    <property type="term" value="F:protein serine/threonine kinase activity"/>
    <property type="evidence" value="ECO:0007669"/>
    <property type="project" value="TreeGrafter"/>
</dbReference>
<dbReference type="InterPro" id="IPR000719">
    <property type="entry name" value="Prot_kinase_dom"/>
</dbReference>
<dbReference type="InterPro" id="IPR036770">
    <property type="entry name" value="Ankyrin_rpt-contain_sf"/>
</dbReference>
<keyword evidence="2" id="KW-0040">ANK repeat</keyword>
<dbReference type="Gene3D" id="1.25.40.10">
    <property type="entry name" value="Tetratricopeptide repeat domain"/>
    <property type="match status" value="1"/>
</dbReference>
<keyword evidence="4" id="KW-0808">Transferase</keyword>
<keyword evidence="4" id="KW-0418">Kinase</keyword>
<keyword evidence="5" id="KW-1185">Reference proteome</keyword>
<organism evidence="4 5">
    <name type="scientific">Fusarium beomiforme</name>
    <dbReference type="NCBI Taxonomy" id="44412"/>
    <lineage>
        <taxon>Eukaryota</taxon>
        <taxon>Fungi</taxon>
        <taxon>Dikarya</taxon>
        <taxon>Ascomycota</taxon>
        <taxon>Pezizomycotina</taxon>
        <taxon>Sordariomycetes</taxon>
        <taxon>Hypocreomycetidae</taxon>
        <taxon>Hypocreales</taxon>
        <taxon>Nectriaceae</taxon>
        <taxon>Fusarium</taxon>
        <taxon>Fusarium burgessii species complex</taxon>
    </lineage>
</organism>
<dbReference type="InterPro" id="IPR051681">
    <property type="entry name" value="Ser/Thr_Kinases-Pseudokinases"/>
</dbReference>
<dbReference type="SMART" id="SM00671">
    <property type="entry name" value="SEL1"/>
    <property type="match status" value="1"/>
</dbReference>
<protein>
    <submittedName>
        <fullName evidence="4">Serine threonine kinase</fullName>
    </submittedName>
</protein>